<dbReference type="GO" id="GO:0004803">
    <property type="term" value="F:transposase activity"/>
    <property type="evidence" value="ECO:0007669"/>
    <property type="project" value="InterPro"/>
</dbReference>
<dbReference type="GO" id="GO:0006313">
    <property type="term" value="P:DNA transposition"/>
    <property type="evidence" value="ECO:0007669"/>
    <property type="project" value="InterPro"/>
</dbReference>
<dbReference type="Proteomes" id="UP000501451">
    <property type="component" value="Chromosome"/>
</dbReference>
<dbReference type="InterPro" id="IPR047650">
    <property type="entry name" value="Transpos_IS110"/>
</dbReference>
<organism evidence="2 3">
    <name type="scientific">Jeotgalibaca arthritidis</name>
    <dbReference type="NCBI Taxonomy" id="1868794"/>
    <lineage>
        <taxon>Bacteria</taxon>
        <taxon>Bacillati</taxon>
        <taxon>Bacillota</taxon>
        <taxon>Bacilli</taxon>
        <taxon>Lactobacillales</taxon>
        <taxon>Carnobacteriaceae</taxon>
        <taxon>Jeotgalibaca</taxon>
    </lineage>
</organism>
<evidence type="ECO:0000259" key="1">
    <source>
        <dbReference type="Pfam" id="PF01548"/>
    </source>
</evidence>
<dbReference type="AlphaFoldDB" id="A0A6G7K7K7"/>
<reference evidence="2 3" key="1">
    <citation type="journal article" date="2017" name="Int. J. Syst. Evol. Microbiol.">
        <title>Jeotgalibaca porci sp. nov. and Jeotgalibaca arthritidis sp. nov., isolated from pigs, and emended description of the genus Jeotgalibaca.</title>
        <authorList>
            <person name="Zamora L."/>
            <person name="Perez-Sancho M."/>
            <person name="Dominguez L."/>
            <person name="Fernandez-Garayzabal J.F."/>
            <person name="Vela A.I."/>
        </authorList>
    </citation>
    <scope>NUCLEOTIDE SEQUENCE [LARGE SCALE GENOMIC DNA]</scope>
    <source>
        <strain evidence="2 3">CECT 9157</strain>
    </source>
</reference>
<gene>
    <name evidence="2" type="ORF">G7057_01330</name>
</gene>
<evidence type="ECO:0000313" key="3">
    <source>
        <dbReference type="Proteomes" id="UP000501451"/>
    </source>
</evidence>
<feature type="domain" description="Transposase IS110-like N-terminal" evidence="1">
    <location>
        <begin position="6"/>
        <end position="149"/>
    </location>
</feature>
<evidence type="ECO:0000313" key="2">
    <source>
        <dbReference type="EMBL" id="QII81243.1"/>
    </source>
</evidence>
<dbReference type="GO" id="GO:0003677">
    <property type="term" value="F:DNA binding"/>
    <property type="evidence" value="ECO:0007669"/>
    <property type="project" value="InterPro"/>
</dbReference>
<dbReference type="InterPro" id="IPR002525">
    <property type="entry name" value="Transp_IS110-like_N"/>
</dbReference>
<dbReference type="KEGG" id="jar:G7057_01330"/>
<dbReference type="PANTHER" id="PTHR33055">
    <property type="entry name" value="TRANSPOSASE FOR INSERTION SEQUENCE ELEMENT IS1111A"/>
    <property type="match status" value="1"/>
</dbReference>
<dbReference type="Pfam" id="PF01548">
    <property type="entry name" value="DEDD_Tnp_IS110"/>
    <property type="match status" value="1"/>
</dbReference>
<name>A0A6G7K7K7_9LACT</name>
<dbReference type="EMBL" id="CP049740">
    <property type="protein sequence ID" value="QII81243.1"/>
    <property type="molecule type" value="Genomic_DNA"/>
</dbReference>
<proteinExistence type="predicted"/>
<protein>
    <submittedName>
        <fullName evidence="2">IS110 family transposase</fullName>
    </submittedName>
</protein>
<keyword evidence="3" id="KW-1185">Reference proteome</keyword>
<sequence>MYIMAFDVSKGKSYIVLYKNQDLIYEGEIPHNPTAFNELLPFLKRNEVELVFEATGVYSKPLEHLFETNGFDYYCLNPLEASFQTATLRQMKTDQADAHRLALSHLKFNRQITIPPSLRHKELKAMSFSYHQVHDELLVNRNYLHSELQYTITTSGQMTSFYHSKCG</sequence>
<dbReference type="PANTHER" id="PTHR33055:SF17">
    <property type="entry name" value="THIRD ORF IN TRANSPOSON ISC1491"/>
    <property type="match status" value="1"/>
</dbReference>
<accession>A0A6G7K7K7</accession>
<dbReference type="RefSeq" id="WP_166160696.1">
    <property type="nucleotide sequence ID" value="NZ_CP049740.1"/>
</dbReference>